<dbReference type="PANTHER" id="PTHR12526">
    <property type="entry name" value="GLYCOSYLTRANSFERASE"/>
    <property type="match status" value="1"/>
</dbReference>
<gene>
    <name evidence="1" type="ORF">LCGC14_1474340</name>
</gene>
<evidence type="ECO:0000313" key="1">
    <source>
        <dbReference type="EMBL" id="KKM67116.1"/>
    </source>
</evidence>
<comment type="caution">
    <text evidence="1">The sequence shown here is derived from an EMBL/GenBank/DDBJ whole genome shotgun (WGS) entry which is preliminary data.</text>
</comment>
<dbReference type="SUPFAM" id="SSF53756">
    <property type="entry name" value="UDP-Glycosyltransferase/glycogen phosphorylase"/>
    <property type="match status" value="1"/>
</dbReference>
<proteinExistence type="predicted"/>
<dbReference type="AlphaFoldDB" id="A0A0F9JXC0"/>
<dbReference type="Pfam" id="PF13692">
    <property type="entry name" value="Glyco_trans_1_4"/>
    <property type="match status" value="1"/>
</dbReference>
<sequence length="222" mass="24566">LIRYNYDGPISVLYNGVSIDRFANIKPDRLHFKDDDFVVCYCARIGGVGQGFDVLIKAVLEARKTHDIKLVLIGDKPKSSAEDVRPMLRKLAKPMGSDCVFTGALLDPLPVMAGADMYMCPARHHGISNSIIEACALGKPVVATDVGQTNEIIHKGRNGFLVRIGDVKAIKDAIIKLKDSPHKCKRFGHYGQGLVKRQFNIDIQAPKYAELYEKLLEKNANC</sequence>
<accession>A0A0F9JXC0</accession>
<evidence type="ECO:0008006" key="2">
    <source>
        <dbReference type="Google" id="ProtNLM"/>
    </source>
</evidence>
<dbReference type="Gene3D" id="3.40.50.2000">
    <property type="entry name" value="Glycogen Phosphorylase B"/>
    <property type="match status" value="2"/>
</dbReference>
<dbReference type="EMBL" id="LAZR01010406">
    <property type="protein sequence ID" value="KKM67116.1"/>
    <property type="molecule type" value="Genomic_DNA"/>
</dbReference>
<protein>
    <recommendedName>
        <fullName evidence="2">Glycosyl transferase family 1 domain-containing protein</fullName>
    </recommendedName>
</protein>
<name>A0A0F9JXC0_9ZZZZ</name>
<organism evidence="1">
    <name type="scientific">marine sediment metagenome</name>
    <dbReference type="NCBI Taxonomy" id="412755"/>
    <lineage>
        <taxon>unclassified sequences</taxon>
        <taxon>metagenomes</taxon>
        <taxon>ecological metagenomes</taxon>
    </lineage>
</organism>
<reference evidence="1" key="1">
    <citation type="journal article" date="2015" name="Nature">
        <title>Complex archaea that bridge the gap between prokaryotes and eukaryotes.</title>
        <authorList>
            <person name="Spang A."/>
            <person name="Saw J.H."/>
            <person name="Jorgensen S.L."/>
            <person name="Zaremba-Niedzwiedzka K."/>
            <person name="Martijn J."/>
            <person name="Lind A.E."/>
            <person name="van Eijk R."/>
            <person name="Schleper C."/>
            <person name="Guy L."/>
            <person name="Ettema T.J."/>
        </authorList>
    </citation>
    <scope>NUCLEOTIDE SEQUENCE</scope>
</reference>
<feature type="non-terminal residue" evidence="1">
    <location>
        <position position="1"/>
    </location>
</feature>
<dbReference type="CDD" id="cd03801">
    <property type="entry name" value="GT4_PimA-like"/>
    <property type="match status" value="1"/>
</dbReference>